<protein>
    <submittedName>
        <fullName evidence="1">Uncharacterized protein DUF4128</fullName>
    </submittedName>
</protein>
<dbReference type="EMBL" id="RBIG01000002">
    <property type="protein sequence ID" value="RKQ70210.1"/>
    <property type="molecule type" value="Genomic_DNA"/>
</dbReference>
<dbReference type="Gene3D" id="3.30.2000.20">
    <property type="match status" value="1"/>
</dbReference>
<organism evidence="1 2">
    <name type="scientific">Oceanibaculum indicum</name>
    <dbReference type="NCBI Taxonomy" id="526216"/>
    <lineage>
        <taxon>Bacteria</taxon>
        <taxon>Pseudomonadati</taxon>
        <taxon>Pseudomonadota</taxon>
        <taxon>Alphaproteobacteria</taxon>
        <taxon>Rhodospirillales</taxon>
        <taxon>Oceanibaculaceae</taxon>
        <taxon>Oceanibaculum</taxon>
    </lineage>
</organism>
<sequence length="137" mass="14625">MSLEAIRRTVEAHAAAHWAETPLAWDNLTYDAAARGPWLRVSVSSSTGRQVTLGAPEGRIFRRRGQVRLQLFVPANSGPSEAAGLADRAASLFEGRNLMSAIGPVSFAAADITETGADGHGWRLTLISVPFQADEVV</sequence>
<name>A0A420WGS9_9PROT</name>
<comment type="caution">
    <text evidence="1">The sequence shown here is derived from an EMBL/GenBank/DDBJ whole genome shotgun (WGS) entry which is preliminary data.</text>
</comment>
<dbReference type="RefSeq" id="WP_183077944.1">
    <property type="nucleotide sequence ID" value="NZ_RBIG01000002.1"/>
</dbReference>
<reference evidence="1 2" key="1">
    <citation type="submission" date="2018-10" db="EMBL/GenBank/DDBJ databases">
        <title>Comparative analysis of microorganisms from saline springs in Andes Mountain Range, Colombia.</title>
        <authorList>
            <person name="Rubin E."/>
        </authorList>
    </citation>
    <scope>NUCLEOTIDE SEQUENCE [LARGE SCALE GENOMIC DNA]</scope>
    <source>
        <strain evidence="1 2">USBA 36</strain>
    </source>
</reference>
<dbReference type="Proteomes" id="UP000277424">
    <property type="component" value="Unassembled WGS sequence"/>
</dbReference>
<evidence type="ECO:0000313" key="2">
    <source>
        <dbReference type="Proteomes" id="UP000277424"/>
    </source>
</evidence>
<gene>
    <name evidence="1" type="ORF">BCL74_2151</name>
</gene>
<evidence type="ECO:0000313" key="1">
    <source>
        <dbReference type="EMBL" id="RKQ70210.1"/>
    </source>
</evidence>
<dbReference type="AlphaFoldDB" id="A0A420WGS9"/>
<accession>A0A420WGS9</accession>
<proteinExistence type="predicted"/>
<dbReference type="Pfam" id="PF13554">
    <property type="entry name" value="Phage_tail_terminator_5"/>
    <property type="match status" value="1"/>
</dbReference>
<dbReference type="InterPro" id="IPR025395">
    <property type="entry name" value="Phage_tail_terminator-like"/>
</dbReference>